<evidence type="ECO:0000256" key="1">
    <source>
        <dbReference type="SAM" id="Phobius"/>
    </source>
</evidence>
<reference evidence="3" key="2">
    <citation type="submission" date="2021-04" db="EMBL/GenBank/DDBJ databases">
        <authorList>
            <person name="Gilroy R."/>
        </authorList>
    </citation>
    <scope>NUCLEOTIDE SEQUENCE</scope>
    <source>
        <strain evidence="3">CHK191-13928</strain>
    </source>
</reference>
<dbReference type="InterPro" id="IPR010359">
    <property type="entry name" value="IrrE_HExxH"/>
</dbReference>
<dbReference type="AlphaFoldDB" id="A0A9D1WUE5"/>
<reference evidence="3" key="1">
    <citation type="journal article" date="2021" name="PeerJ">
        <title>Extensive microbial diversity within the chicken gut microbiome revealed by metagenomics and culture.</title>
        <authorList>
            <person name="Gilroy R."/>
            <person name="Ravi A."/>
            <person name="Getino M."/>
            <person name="Pursley I."/>
            <person name="Horton D.L."/>
            <person name="Alikhan N.F."/>
            <person name="Baker D."/>
            <person name="Gharbi K."/>
            <person name="Hall N."/>
            <person name="Watson M."/>
            <person name="Adriaenssens E.M."/>
            <person name="Foster-Nyarko E."/>
            <person name="Jarju S."/>
            <person name="Secka A."/>
            <person name="Antonio M."/>
            <person name="Oren A."/>
            <person name="Chaudhuri R.R."/>
            <person name="La Ragione R."/>
            <person name="Hildebrand F."/>
            <person name="Pallen M.J."/>
        </authorList>
    </citation>
    <scope>NUCLEOTIDE SEQUENCE</scope>
    <source>
        <strain evidence="3">CHK191-13928</strain>
    </source>
</reference>
<dbReference type="Proteomes" id="UP000886721">
    <property type="component" value="Unassembled WGS sequence"/>
</dbReference>
<dbReference type="PANTHER" id="PTHR43236:SF1">
    <property type="entry name" value="BLL7220 PROTEIN"/>
    <property type="match status" value="1"/>
</dbReference>
<keyword evidence="1" id="KW-1133">Transmembrane helix</keyword>
<gene>
    <name evidence="3" type="ORF">H9735_04395</name>
</gene>
<keyword evidence="1" id="KW-0812">Transmembrane</keyword>
<organism evidence="3 4">
    <name type="scientific">Candidatus Anaerostipes excrementavium</name>
    <dbReference type="NCBI Taxonomy" id="2838463"/>
    <lineage>
        <taxon>Bacteria</taxon>
        <taxon>Bacillati</taxon>
        <taxon>Bacillota</taxon>
        <taxon>Clostridia</taxon>
        <taxon>Lachnospirales</taxon>
        <taxon>Lachnospiraceae</taxon>
        <taxon>Anaerostipes</taxon>
    </lineage>
</organism>
<proteinExistence type="predicted"/>
<evidence type="ECO:0000313" key="4">
    <source>
        <dbReference type="Proteomes" id="UP000886721"/>
    </source>
</evidence>
<evidence type="ECO:0000259" key="2">
    <source>
        <dbReference type="Pfam" id="PF06114"/>
    </source>
</evidence>
<protein>
    <submittedName>
        <fullName evidence="3">ImmA/IrrE family metallo-endopeptidase</fullName>
    </submittedName>
</protein>
<name>A0A9D1WUE5_9FIRM</name>
<dbReference type="Gene3D" id="1.10.10.2910">
    <property type="match status" value="1"/>
</dbReference>
<feature type="domain" description="IrrE N-terminal-like" evidence="2">
    <location>
        <begin position="38"/>
        <end position="118"/>
    </location>
</feature>
<comment type="caution">
    <text evidence="3">The sequence shown here is derived from an EMBL/GenBank/DDBJ whole genome shotgun (WGS) entry which is preliminary data.</text>
</comment>
<dbReference type="InterPro" id="IPR052345">
    <property type="entry name" value="Rad_response_metalloprotease"/>
</dbReference>
<feature type="transmembrane region" description="Helical" evidence="1">
    <location>
        <begin position="21"/>
        <end position="42"/>
    </location>
</feature>
<dbReference type="EMBL" id="DXEM01000014">
    <property type="protein sequence ID" value="HIX67354.1"/>
    <property type="molecule type" value="Genomic_DNA"/>
</dbReference>
<keyword evidence="1" id="KW-0472">Membrane</keyword>
<dbReference type="PANTHER" id="PTHR43236">
    <property type="entry name" value="ANTITOXIN HIGA1"/>
    <property type="match status" value="1"/>
</dbReference>
<sequence length="140" mass="16511">MDIKKMANKLARQHHSRNPFEIIKGLNIILVFVPLVGVKGFYQYFQRNNLIYIDDSLPYHEQVFVCAHELGHMMLHKKSNAIFMDTYTGFNTAKYEIEANKFAMELLVPDETLLEYQNFTIEQFSRMLGYSQELIKLKLK</sequence>
<accession>A0A9D1WUE5</accession>
<evidence type="ECO:0000313" key="3">
    <source>
        <dbReference type="EMBL" id="HIX67354.1"/>
    </source>
</evidence>
<dbReference type="Pfam" id="PF06114">
    <property type="entry name" value="Peptidase_M78"/>
    <property type="match status" value="1"/>
</dbReference>